<keyword evidence="1" id="KW-0614">Plasmid</keyword>
<dbReference type="EMBL" id="CP158300">
    <property type="protein sequence ID" value="XBV87447.1"/>
    <property type="molecule type" value="Genomic_DNA"/>
</dbReference>
<accession>A0AAU7UG39</accession>
<dbReference type="AlphaFoldDB" id="A0AAU7UG39"/>
<organism evidence="1">
    <name type="scientific">Deinococcus sonorensis KR-87</name>
    <dbReference type="NCBI Taxonomy" id="694439"/>
    <lineage>
        <taxon>Bacteria</taxon>
        <taxon>Thermotogati</taxon>
        <taxon>Deinococcota</taxon>
        <taxon>Deinococci</taxon>
        <taxon>Deinococcales</taxon>
        <taxon>Deinococcaceae</taxon>
        <taxon>Deinococcus</taxon>
    </lineage>
</organism>
<dbReference type="RefSeq" id="WP_350245596.1">
    <property type="nucleotide sequence ID" value="NZ_CP158300.1"/>
</dbReference>
<reference evidence="1" key="1">
    <citation type="submission" date="2024-06" db="EMBL/GenBank/DDBJ databases">
        <title>Draft Genome Sequence of Deinococcus sonorensis Type Strain KR-87, a Biofilm Producing Representative of the Genus Deinococcus.</title>
        <authorList>
            <person name="Boren L.S."/>
            <person name="Grosso R.A."/>
            <person name="Hugenberg-Cox A.N."/>
            <person name="Hill J.T.E."/>
            <person name="Albert C.M."/>
            <person name="Tuohy J.M."/>
        </authorList>
    </citation>
    <scope>NUCLEOTIDE SEQUENCE</scope>
    <source>
        <strain evidence="1">KR-87</strain>
        <plasmid evidence="1">pDson02</plasmid>
    </source>
</reference>
<name>A0AAU7UG39_9DEIO</name>
<dbReference type="KEGG" id="dsc:ABOD76_20580"/>
<evidence type="ECO:0000313" key="1">
    <source>
        <dbReference type="EMBL" id="XBV87447.1"/>
    </source>
</evidence>
<geneLocation type="plasmid" evidence="1">
    <name>pDson02</name>
</geneLocation>
<protein>
    <submittedName>
        <fullName evidence="1">Uncharacterized protein</fullName>
    </submittedName>
</protein>
<sequence length="53" mass="6034">MSTLRRDELSTQQRLDLDVFCQEQLARGSQPSGTFVALFEQEWTGPYQAVVEA</sequence>
<proteinExistence type="predicted"/>
<gene>
    <name evidence="1" type="ORF">ABOD76_20580</name>
</gene>